<reference evidence="3" key="1">
    <citation type="submission" date="2016-11" db="EMBL/GenBank/DDBJ databases">
        <authorList>
            <person name="Jaros S."/>
            <person name="Januszkiewicz K."/>
            <person name="Wedrychowicz H."/>
        </authorList>
    </citation>
    <scope>NUCLEOTIDE SEQUENCE [LARGE SCALE GENOMIC DNA]</scope>
    <source>
        <strain evidence="3">CGMCC 4.3555</strain>
    </source>
</reference>
<comment type="caution">
    <text evidence="2">The sequence shown here is derived from an EMBL/GenBank/DDBJ whole genome shotgun (WGS) entry which is preliminary data.</text>
</comment>
<keyword evidence="1" id="KW-0812">Transmembrane</keyword>
<sequence length="149" mass="15591">MTHRGDGRAAGRMFGRRGARFAAVGVVGVAAAVLAVTPAFAKGSATLRVSPGAVKLGQSVYVKGQGDSDALQYAKFCAQERVGTHGAWHTVKCGRVVTVGASEAKVDVRVKAEHRGVLQFRGVLYGVDGPRGGHPRADITTQTKTVHVR</sequence>
<dbReference type="Proteomes" id="UP000184388">
    <property type="component" value="Unassembled WGS sequence"/>
</dbReference>
<protein>
    <submittedName>
        <fullName evidence="2">Uncharacterized protein</fullName>
    </submittedName>
</protein>
<name>A0A9X8N9B4_9ACTN</name>
<gene>
    <name evidence="2" type="ORF">SAMN05216268_13715</name>
</gene>
<accession>A0A9X8N9B4</accession>
<evidence type="ECO:0000313" key="3">
    <source>
        <dbReference type="Proteomes" id="UP000184388"/>
    </source>
</evidence>
<evidence type="ECO:0000256" key="1">
    <source>
        <dbReference type="SAM" id="Phobius"/>
    </source>
</evidence>
<organism evidence="2 3">
    <name type="scientific">Streptomyces yunnanensis</name>
    <dbReference type="NCBI Taxonomy" id="156453"/>
    <lineage>
        <taxon>Bacteria</taxon>
        <taxon>Bacillati</taxon>
        <taxon>Actinomycetota</taxon>
        <taxon>Actinomycetes</taxon>
        <taxon>Kitasatosporales</taxon>
        <taxon>Streptomycetaceae</taxon>
        <taxon>Streptomyces</taxon>
    </lineage>
</organism>
<dbReference type="EMBL" id="FRBK01000037">
    <property type="protein sequence ID" value="SHN32779.1"/>
    <property type="molecule type" value="Genomic_DNA"/>
</dbReference>
<dbReference type="RefSeq" id="WP_073449990.1">
    <property type="nucleotide sequence ID" value="NZ_FRBK01000037.1"/>
</dbReference>
<keyword evidence="1" id="KW-1133">Transmembrane helix</keyword>
<evidence type="ECO:0000313" key="2">
    <source>
        <dbReference type="EMBL" id="SHN32779.1"/>
    </source>
</evidence>
<proteinExistence type="predicted"/>
<keyword evidence="1" id="KW-0472">Membrane</keyword>
<dbReference type="AlphaFoldDB" id="A0A9X8N9B4"/>
<feature type="transmembrane region" description="Helical" evidence="1">
    <location>
        <begin position="21"/>
        <end position="41"/>
    </location>
</feature>